<dbReference type="AlphaFoldDB" id="A0AAD0YJU5"/>
<protein>
    <submittedName>
        <fullName evidence="1">Uncharacterized protein</fullName>
    </submittedName>
</protein>
<dbReference type="EMBL" id="CP033923">
    <property type="protein sequence ID" value="AZA91147.1"/>
    <property type="molecule type" value="Genomic_DNA"/>
</dbReference>
<reference evidence="1 2" key="1">
    <citation type="submission" date="2018-11" db="EMBL/GenBank/DDBJ databases">
        <title>Proposal to divide the Flavobacteriaceae and reorganize its genera based on Amino Acid Identity values calculated from whole genome sequences.</title>
        <authorList>
            <person name="Nicholson A.C."/>
            <person name="Gulvik C.A."/>
            <person name="Whitney A.M."/>
            <person name="Humrighouse B.W."/>
            <person name="Bell M."/>
            <person name="Holmes B."/>
            <person name="Steigerwalt A.G."/>
            <person name="Villarma A."/>
            <person name="Sheth M."/>
            <person name="Batra D."/>
            <person name="Pryor J."/>
            <person name="Bernardet J.-F."/>
            <person name="Hugo C."/>
            <person name="Kampfer P."/>
            <person name="Newman J."/>
            <person name="McQuiston J.R."/>
        </authorList>
    </citation>
    <scope>NUCLEOTIDE SEQUENCE [LARGE SCALE GENOMIC DNA]</scope>
    <source>
        <strain evidence="1 2">G0041</strain>
    </source>
</reference>
<dbReference type="KEGG" id="cnk:EG343_11150"/>
<dbReference type="Proteomes" id="UP000278288">
    <property type="component" value="Chromosome"/>
</dbReference>
<keyword evidence="2" id="KW-1185">Reference proteome</keyword>
<sequence length="158" mass="18380">MNSLELNLNKRLFIVESSEIKLGKEGIIYKDKNSHVSDLIEGHFKLICKGSDLTEEIAKGLVEGELQTAHMFGQVVFKLYDYKGVDIKTFGWTNNALQSFISAIESNGWYWEENPFKKELDRCNEYTDMFTIAKRTRNYEESESRTFNPEKCIIFEIV</sequence>
<accession>A0AAD0YJU5</accession>
<name>A0AAD0YJU5_CHRNA</name>
<evidence type="ECO:0000313" key="1">
    <source>
        <dbReference type="EMBL" id="AZA91147.1"/>
    </source>
</evidence>
<gene>
    <name evidence="1" type="ORF">EG343_11150</name>
</gene>
<evidence type="ECO:0000313" key="2">
    <source>
        <dbReference type="Proteomes" id="UP000278288"/>
    </source>
</evidence>
<dbReference type="RefSeq" id="WP_123857842.1">
    <property type="nucleotide sequence ID" value="NZ_CP033923.1"/>
</dbReference>
<organism evidence="1 2">
    <name type="scientific">Chryseobacterium nakagawai</name>
    <dbReference type="NCBI Taxonomy" id="1241982"/>
    <lineage>
        <taxon>Bacteria</taxon>
        <taxon>Pseudomonadati</taxon>
        <taxon>Bacteroidota</taxon>
        <taxon>Flavobacteriia</taxon>
        <taxon>Flavobacteriales</taxon>
        <taxon>Weeksellaceae</taxon>
        <taxon>Chryseobacterium group</taxon>
        <taxon>Chryseobacterium</taxon>
    </lineage>
</organism>
<proteinExistence type="predicted"/>